<evidence type="ECO:0000256" key="4">
    <source>
        <dbReference type="SAM" id="Phobius"/>
    </source>
</evidence>
<evidence type="ECO:0000256" key="2">
    <source>
        <dbReference type="ARBA" id="ARBA00022989"/>
    </source>
</evidence>
<evidence type="ECO:0000313" key="6">
    <source>
        <dbReference type="EMBL" id="MFC1852724.1"/>
    </source>
</evidence>
<feature type="transmembrane region" description="Helical" evidence="4">
    <location>
        <begin position="62"/>
        <end position="84"/>
    </location>
</feature>
<dbReference type="EMBL" id="JBHPBY010000356">
    <property type="protein sequence ID" value="MFC1852724.1"/>
    <property type="molecule type" value="Genomic_DNA"/>
</dbReference>
<keyword evidence="7" id="KW-1185">Reference proteome</keyword>
<feature type="transmembrane region" description="Helical" evidence="4">
    <location>
        <begin position="272"/>
        <end position="295"/>
    </location>
</feature>
<feature type="domain" description="Major facilitator superfamily (MFS) profile" evidence="5">
    <location>
        <begin position="238"/>
        <end position="498"/>
    </location>
</feature>
<comment type="caution">
    <text evidence="6">The sequence shown here is derived from an EMBL/GenBank/DDBJ whole genome shotgun (WGS) entry which is preliminary data.</text>
</comment>
<sequence length="498" mass="55411">MGIKLWYNNLFKMQEKISEDDAKRGIRLLKIQGVGVMSMIALQGGPFLPAFVLALGGTNYHVGLLTTIALIGQVTQIPGLFLVNKYGNRRLITVFSTLAYRIMWCFILLIPLFFMNKGIFFLLVCLLIAELVGSVSAPPWNSLIRDIVPQKKFGKVFSIRLMLGSLAALTLTMAGGYFVDWWRVIFPQRQLYAYSMLFGLGVIFGLIGTYAIGKLPELPMKKEPGVTLAQLVIQPIKDLNFRTLLVFIALWNFAVNMAGPFFIIYMMKRLELSLSFISILTVISQITTLYFLRIWGRIADKFSNKSVLSVSCPLFLVAVIGWTFTTMPEKHALTIPLLFVIQIITGMALAGVNLASVNIALKLSPEGSAHSYMTVYSMAGALAGAIAPILGGLLADFFTLRELSMNLNWRGPEEQLTLSALHFKALDFLFFMAVVIGVESLGRLKKVKEEGEVTEEEVRDQLFSEMLTPFKILATLPGIRHIISVPATAVEKMNNNKK</sequence>
<dbReference type="InterPro" id="IPR036259">
    <property type="entry name" value="MFS_trans_sf"/>
</dbReference>
<reference evidence="6 7" key="1">
    <citation type="submission" date="2024-09" db="EMBL/GenBank/DDBJ databases">
        <title>Laminarin stimulates single cell rates of sulfate reduction while oxygen inhibits transcriptomic activity in coastal marine sediment.</title>
        <authorList>
            <person name="Lindsay M."/>
            <person name="Orcutt B."/>
            <person name="Emerson D."/>
            <person name="Stepanauskas R."/>
            <person name="D'Angelo T."/>
        </authorList>
    </citation>
    <scope>NUCLEOTIDE SEQUENCE [LARGE SCALE GENOMIC DNA]</scope>
    <source>
        <strain evidence="6">SAG AM-311-K15</strain>
    </source>
</reference>
<gene>
    <name evidence="6" type="ORF">ACFL27_21205</name>
</gene>
<keyword evidence="2 4" id="KW-1133">Transmembrane helix</keyword>
<keyword evidence="1 4" id="KW-0812">Transmembrane</keyword>
<feature type="transmembrane region" description="Helical" evidence="4">
    <location>
        <begin position="307"/>
        <end position="325"/>
    </location>
</feature>
<proteinExistence type="predicted"/>
<feature type="transmembrane region" description="Helical" evidence="4">
    <location>
        <begin position="191"/>
        <end position="212"/>
    </location>
</feature>
<dbReference type="InterPro" id="IPR052528">
    <property type="entry name" value="Sugar_transport-like"/>
</dbReference>
<accession>A0ABV6Z2Q4</accession>
<feature type="transmembrane region" description="Helical" evidence="4">
    <location>
        <begin position="373"/>
        <end position="395"/>
    </location>
</feature>
<dbReference type="InterPro" id="IPR020846">
    <property type="entry name" value="MFS_dom"/>
</dbReference>
<dbReference type="Proteomes" id="UP001594351">
    <property type="component" value="Unassembled WGS sequence"/>
</dbReference>
<protein>
    <submittedName>
        <fullName evidence="6">MFS transporter</fullName>
    </submittedName>
</protein>
<feature type="transmembrane region" description="Helical" evidence="4">
    <location>
        <begin position="119"/>
        <end position="140"/>
    </location>
</feature>
<keyword evidence="3 4" id="KW-0472">Membrane</keyword>
<dbReference type="PROSITE" id="PS50850">
    <property type="entry name" value="MFS"/>
    <property type="match status" value="1"/>
</dbReference>
<dbReference type="SUPFAM" id="SSF103473">
    <property type="entry name" value="MFS general substrate transporter"/>
    <property type="match status" value="1"/>
</dbReference>
<evidence type="ECO:0000313" key="7">
    <source>
        <dbReference type="Proteomes" id="UP001594351"/>
    </source>
</evidence>
<feature type="transmembrane region" description="Helical" evidence="4">
    <location>
        <begin position="244"/>
        <end position="266"/>
    </location>
</feature>
<evidence type="ECO:0000256" key="3">
    <source>
        <dbReference type="ARBA" id="ARBA00023136"/>
    </source>
</evidence>
<dbReference type="InterPro" id="IPR011701">
    <property type="entry name" value="MFS"/>
</dbReference>
<feature type="transmembrane region" description="Helical" evidence="4">
    <location>
        <begin position="33"/>
        <end position="56"/>
    </location>
</feature>
<dbReference type="Gene3D" id="1.20.1250.20">
    <property type="entry name" value="MFS general substrate transporter like domains"/>
    <property type="match status" value="2"/>
</dbReference>
<organism evidence="6 7">
    <name type="scientific">candidate division CSSED10-310 bacterium</name>
    <dbReference type="NCBI Taxonomy" id="2855610"/>
    <lineage>
        <taxon>Bacteria</taxon>
        <taxon>Bacteria division CSSED10-310</taxon>
    </lineage>
</organism>
<evidence type="ECO:0000259" key="5">
    <source>
        <dbReference type="PROSITE" id="PS50850"/>
    </source>
</evidence>
<dbReference type="Pfam" id="PF07690">
    <property type="entry name" value="MFS_1"/>
    <property type="match status" value="1"/>
</dbReference>
<feature type="transmembrane region" description="Helical" evidence="4">
    <location>
        <begin position="91"/>
        <end position="113"/>
    </location>
</feature>
<dbReference type="PANTHER" id="PTHR23526">
    <property type="entry name" value="INTEGRAL MEMBRANE TRANSPORT PROTEIN-RELATED"/>
    <property type="match status" value="1"/>
</dbReference>
<name>A0ABV6Z2Q4_UNCC1</name>
<feature type="transmembrane region" description="Helical" evidence="4">
    <location>
        <begin position="161"/>
        <end position="179"/>
    </location>
</feature>
<feature type="transmembrane region" description="Helical" evidence="4">
    <location>
        <begin position="337"/>
        <end position="361"/>
    </location>
</feature>
<feature type="transmembrane region" description="Helical" evidence="4">
    <location>
        <begin position="415"/>
        <end position="438"/>
    </location>
</feature>
<feature type="non-terminal residue" evidence="6">
    <location>
        <position position="498"/>
    </location>
</feature>
<dbReference type="PANTHER" id="PTHR23526:SF2">
    <property type="entry name" value="MAJOR FACILITATOR SUPERFAMILY (MFS) PROFILE DOMAIN-CONTAINING PROTEIN"/>
    <property type="match status" value="1"/>
</dbReference>
<evidence type="ECO:0000256" key="1">
    <source>
        <dbReference type="ARBA" id="ARBA00022692"/>
    </source>
</evidence>